<sequence>LPQDSKPTEAKSEDEALYADDFEECESDEDDLEEVVNQAKEAQALQPTDDFFAEDFEDEMALSQTLTQTNVFRSHINALRSHPEPGPSS</sequence>
<dbReference type="Proteomes" id="UP000762676">
    <property type="component" value="Unassembled WGS sequence"/>
</dbReference>
<dbReference type="AlphaFoldDB" id="A0AAV4FL64"/>
<protein>
    <submittedName>
        <fullName evidence="1">Uncharacterized protein</fullName>
    </submittedName>
</protein>
<dbReference type="EMBL" id="BMAT01000813">
    <property type="protein sequence ID" value="GFR73756.1"/>
    <property type="molecule type" value="Genomic_DNA"/>
</dbReference>
<feature type="non-terminal residue" evidence="1">
    <location>
        <position position="1"/>
    </location>
</feature>
<comment type="caution">
    <text evidence="1">The sequence shown here is derived from an EMBL/GenBank/DDBJ whole genome shotgun (WGS) entry which is preliminary data.</text>
</comment>
<evidence type="ECO:0000313" key="1">
    <source>
        <dbReference type="EMBL" id="GFR73756.1"/>
    </source>
</evidence>
<keyword evidence="2" id="KW-1185">Reference proteome</keyword>
<accession>A0AAV4FL64</accession>
<organism evidence="1 2">
    <name type="scientific">Elysia marginata</name>
    <dbReference type="NCBI Taxonomy" id="1093978"/>
    <lineage>
        <taxon>Eukaryota</taxon>
        <taxon>Metazoa</taxon>
        <taxon>Spiralia</taxon>
        <taxon>Lophotrochozoa</taxon>
        <taxon>Mollusca</taxon>
        <taxon>Gastropoda</taxon>
        <taxon>Heterobranchia</taxon>
        <taxon>Euthyneura</taxon>
        <taxon>Panpulmonata</taxon>
        <taxon>Sacoglossa</taxon>
        <taxon>Placobranchoidea</taxon>
        <taxon>Plakobranchidae</taxon>
        <taxon>Elysia</taxon>
    </lineage>
</organism>
<evidence type="ECO:0000313" key="2">
    <source>
        <dbReference type="Proteomes" id="UP000762676"/>
    </source>
</evidence>
<name>A0AAV4FL64_9GAST</name>
<proteinExistence type="predicted"/>
<gene>
    <name evidence="1" type="ORF">ElyMa_000413100</name>
</gene>
<reference evidence="1 2" key="1">
    <citation type="journal article" date="2021" name="Elife">
        <title>Chloroplast acquisition without the gene transfer in kleptoplastic sea slugs, Plakobranchus ocellatus.</title>
        <authorList>
            <person name="Maeda T."/>
            <person name="Takahashi S."/>
            <person name="Yoshida T."/>
            <person name="Shimamura S."/>
            <person name="Takaki Y."/>
            <person name="Nagai Y."/>
            <person name="Toyoda A."/>
            <person name="Suzuki Y."/>
            <person name="Arimoto A."/>
            <person name="Ishii H."/>
            <person name="Satoh N."/>
            <person name="Nishiyama T."/>
            <person name="Hasebe M."/>
            <person name="Maruyama T."/>
            <person name="Minagawa J."/>
            <person name="Obokata J."/>
            <person name="Shigenobu S."/>
        </authorList>
    </citation>
    <scope>NUCLEOTIDE SEQUENCE [LARGE SCALE GENOMIC DNA]</scope>
</reference>